<evidence type="ECO:0000313" key="12">
    <source>
        <dbReference type="Proteomes" id="UP000076871"/>
    </source>
</evidence>
<dbReference type="InterPro" id="IPR047187">
    <property type="entry name" value="SF1_C_Upf1"/>
</dbReference>
<keyword evidence="2" id="KW-0547">Nucleotide-binding</keyword>
<dbReference type="InterPro" id="IPR027417">
    <property type="entry name" value="P-loop_NTPase"/>
</dbReference>
<feature type="region of interest" description="Disordered" evidence="6">
    <location>
        <begin position="911"/>
        <end position="943"/>
    </location>
</feature>
<dbReference type="GO" id="GO:0004386">
    <property type="term" value="F:helicase activity"/>
    <property type="evidence" value="ECO:0007669"/>
    <property type="project" value="UniProtKB-KW"/>
</dbReference>
<dbReference type="Proteomes" id="UP000076871">
    <property type="component" value="Unassembled WGS sequence"/>
</dbReference>
<gene>
    <name evidence="11" type="ORF">LAESUDRAFT_691154</name>
</gene>
<evidence type="ECO:0000256" key="5">
    <source>
        <dbReference type="ARBA" id="ARBA00022840"/>
    </source>
</evidence>
<accession>A0A165HPW6</accession>
<dbReference type="FunFam" id="3.40.50.300:FF:000326">
    <property type="entry name" value="P-loop containing nucleoside triphosphate hydrolase"/>
    <property type="match status" value="1"/>
</dbReference>
<feature type="domain" description="Helicase Sen1 N-terminal" evidence="7">
    <location>
        <begin position="85"/>
        <end position="827"/>
    </location>
</feature>
<keyword evidence="4" id="KW-0347">Helicase</keyword>
<evidence type="ECO:0000313" key="11">
    <source>
        <dbReference type="EMBL" id="KZT12026.1"/>
    </source>
</evidence>
<dbReference type="InterPro" id="IPR041677">
    <property type="entry name" value="DNA2/NAM7_AAA_11"/>
</dbReference>
<name>A0A165HPW6_9APHY</name>
<dbReference type="GeneID" id="63823110"/>
<evidence type="ECO:0008006" key="13">
    <source>
        <dbReference type="Google" id="ProtNLM"/>
    </source>
</evidence>
<dbReference type="Pfam" id="PF12726">
    <property type="entry name" value="SEN1_N"/>
    <property type="match status" value="1"/>
</dbReference>
<feature type="domain" description="DNA2/NAM7 helicase-like C-terminal" evidence="9">
    <location>
        <begin position="1571"/>
        <end position="1768"/>
    </location>
</feature>
<feature type="region of interest" description="Disordered" evidence="6">
    <location>
        <begin position="957"/>
        <end position="1016"/>
    </location>
</feature>
<feature type="compositionally biased region" description="Polar residues" evidence="6">
    <location>
        <begin position="1840"/>
        <end position="1862"/>
    </location>
</feature>
<evidence type="ECO:0000259" key="7">
    <source>
        <dbReference type="Pfam" id="PF12726"/>
    </source>
</evidence>
<comment type="similarity">
    <text evidence="1">Belongs to the DNA2/NAM7 helicase family.</text>
</comment>
<evidence type="ECO:0000259" key="10">
    <source>
        <dbReference type="Pfam" id="PF23576"/>
    </source>
</evidence>
<dbReference type="EMBL" id="KV427606">
    <property type="protein sequence ID" value="KZT12026.1"/>
    <property type="molecule type" value="Genomic_DNA"/>
</dbReference>
<dbReference type="Pfam" id="PF13086">
    <property type="entry name" value="AAA_11"/>
    <property type="match status" value="1"/>
</dbReference>
<proteinExistence type="inferred from homology"/>
<evidence type="ECO:0000259" key="8">
    <source>
        <dbReference type="Pfam" id="PF13086"/>
    </source>
</evidence>
<dbReference type="GO" id="GO:0005524">
    <property type="term" value="F:ATP binding"/>
    <property type="evidence" value="ECO:0007669"/>
    <property type="project" value="UniProtKB-KW"/>
</dbReference>
<feature type="domain" description="DNA2/NAM7 helicase helicase" evidence="8">
    <location>
        <begin position="1278"/>
        <end position="1564"/>
    </location>
</feature>
<keyword evidence="12" id="KW-1185">Reference proteome</keyword>
<dbReference type="PANTHER" id="PTHR10887:SF495">
    <property type="entry name" value="HELICASE SENATAXIN ISOFORM X1-RELATED"/>
    <property type="match status" value="1"/>
</dbReference>
<dbReference type="Gene3D" id="3.40.50.300">
    <property type="entry name" value="P-loop containing nucleotide triphosphate hydrolases"/>
    <property type="match status" value="2"/>
</dbReference>
<dbReference type="InParanoid" id="A0A165HPW6"/>
<dbReference type="Pfam" id="PF13087">
    <property type="entry name" value="AAA_12"/>
    <property type="match status" value="1"/>
</dbReference>
<evidence type="ECO:0000256" key="4">
    <source>
        <dbReference type="ARBA" id="ARBA00022806"/>
    </source>
</evidence>
<dbReference type="Pfam" id="PF23576">
    <property type="entry name" value="SEN1_barrel"/>
    <property type="match status" value="1"/>
</dbReference>
<evidence type="ECO:0000259" key="9">
    <source>
        <dbReference type="Pfam" id="PF13087"/>
    </source>
</evidence>
<feature type="domain" description="Helicase SEN1 beta-barrel" evidence="10">
    <location>
        <begin position="1139"/>
        <end position="1228"/>
    </location>
</feature>
<keyword evidence="5" id="KW-0067">ATP-binding</keyword>
<dbReference type="InterPro" id="IPR056474">
    <property type="entry name" value="SEN1_barrel"/>
</dbReference>
<dbReference type="STRING" id="1314785.A0A165HPW6"/>
<evidence type="ECO:0000256" key="1">
    <source>
        <dbReference type="ARBA" id="ARBA00007913"/>
    </source>
</evidence>
<feature type="region of interest" description="Disordered" evidence="6">
    <location>
        <begin position="1807"/>
        <end position="1925"/>
    </location>
</feature>
<dbReference type="GO" id="GO:0001147">
    <property type="term" value="F:transcription termination site sequence-specific DNA binding"/>
    <property type="evidence" value="ECO:0007669"/>
    <property type="project" value="TreeGrafter"/>
</dbReference>
<dbReference type="FunCoup" id="A0A165HPW6">
    <property type="interactions" value="7"/>
</dbReference>
<dbReference type="OrthoDB" id="6513042at2759"/>
<dbReference type="PANTHER" id="PTHR10887">
    <property type="entry name" value="DNA2/NAM7 HELICASE FAMILY"/>
    <property type="match status" value="1"/>
</dbReference>
<reference evidence="11 12" key="1">
    <citation type="journal article" date="2016" name="Mol. Biol. Evol.">
        <title>Comparative Genomics of Early-Diverging Mushroom-Forming Fungi Provides Insights into the Origins of Lignocellulose Decay Capabilities.</title>
        <authorList>
            <person name="Nagy L.G."/>
            <person name="Riley R."/>
            <person name="Tritt A."/>
            <person name="Adam C."/>
            <person name="Daum C."/>
            <person name="Floudas D."/>
            <person name="Sun H."/>
            <person name="Yadav J.S."/>
            <person name="Pangilinan J."/>
            <person name="Larsson K.H."/>
            <person name="Matsuura K."/>
            <person name="Barry K."/>
            <person name="Labutti K."/>
            <person name="Kuo R."/>
            <person name="Ohm R.A."/>
            <person name="Bhattacharya S.S."/>
            <person name="Shirouzu T."/>
            <person name="Yoshinaga Y."/>
            <person name="Martin F.M."/>
            <person name="Grigoriev I.V."/>
            <person name="Hibbett D.S."/>
        </authorList>
    </citation>
    <scope>NUCLEOTIDE SEQUENCE [LARGE SCALE GENOMIC DNA]</scope>
    <source>
        <strain evidence="11 12">93-53</strain>
    </source>
</reference>
<dbReference type="GO" id="GO:0016604">
    <property type="term" value="C:nuclear body"/>
    <property type="evidence" value="ECO:0007669"/>
    <property type="project" value="TreeGrafter"/>
</dbReference>
<dbReference type="CDD" id="cd18808">
    <property type="entry name" value="SF1_C_Upf1"/>
    <property type="match status" value="1"/>
</dbReference>
<dbReference type="GO" id="GO:0016787">
    <property type="term" value="F:hydrolase activity"/>
    <property type="evidence" value="ECO:0007669"/>
    <property type="project" value="UniProtKB-KW"/>
</dbReference>
<feature type="compositionally biased region" description="Basic and acidic residues" evidence="6">
    <location>
        <begin position="855"/>
        <end position="866"/>
    </location>
</feature>
<protein>
    <recommendedName>
        <fullName evidence="13">Helicase ATP-binding domain-containing protein</fullName>
    </recommendedName>
</protein>
<dbReference type="GO" id="GO:0006369">
    <property type="term" value="P:termination of RNA polymerase II transcription"/>
    <property type="evidence" value="ECO:0007669"/>
    <property type="project" value="TreeGrafter"/>
</dbReference>
<sequence length="1925" mass="216340">MAPSFSKDDEIVAELQTLRDAPVIVPSEGVLTLITNFLIGPPSNNPHVPQRFEHWFCRNANKLTVEAATFLIRLHAYNSPRVDLWRKQLMKCLSGCCLCVREYGAAKLTSRHTYFGAFKDDVLQGFYENLDKWECHRLLDALRQSGFSSEIESESRHTLSQAPPPVVYHLLSNLQIMRDERILKLLHTACPTECFRSWPDDYPPPGLFYALLADDACLREWALQQVQRCTTTPMLKESFSTPYLSALEDVARTISGQTVQYKGHHVPMAFSQDTSILWTSFALILRLIPVEYLRPGHSSSPDVRHLVLGHLHDTGDHFVDVLRSFVLILTRIGPDVWEGESCEYPQVVLDSIKDNMTYLEALRRLGDEGGEPWLLNWIETYLKTVGNKPIFKDILPIIIQFLCEELQHERFGRLRPTAITLSAKILIAVLSQFEKKSAVIQQELFWKIMDVHIGIFVSVAFARPYAEERWAGARTIVRRLIRYALVQDVKNISSAISILSGANTTTSEVVPLTVREQMWRHIYESILPGDSDGIALLVATLAAIAHVDDLKEVAFADTIAKSAQNDARRNLLKDVNRALIAIRTGFEDAVTRYLDLSPPSVVIGLLGKADVVKNTTILMLSPVETIQETAQALAGFAFDVEVRIDCFRALLERFPAATISGILHSLDTYVYYAHIVPEACSFSKALARCLTDVIDVLCSSPDGSLLNEAYLKGNIGAVISPELSKWWTSMTKALSVIFLKTPKWAVFFDSADMVLWMRDALIFGRDMLAQRRVIESAIAAGSPQSANETKRTLSRAGRRMVDDLQQVLYELTRWLRLTDEELLHQSFALLESLLACFRETQIRPKTETLQKIQKHIDDARKSDPKRPQTRLDSSRLAQLQDSISGFDDEVEVQIIPPQKVSMNQSKISIKNKAGARETASMARRISSAEQFKPKDLQRGRPHAKATIASYFSTDDKKKLDAGAPFPQFTRQAQPREPVARPKTPHGEIKHEGTSAGPTTPVPSSESEREGSDEEEGNAGLALLSKLQRTPTIKKPAERRQVMMLDIPTNARTSAQDRMNRREDARRTQLRLKPDISGLHRTILSWNYDHQGPNPPGLPVNLTPVPDKFSDYQHFRRVFEPMLLLECWSQLAESKEEAAETRDCRIVSRRFVDDWLDLDVSISEGANKDWSLSEVDVVLLRQPGSKKSVLGRAQVYRARPFGIHATIRCLAGCADPGLQVSTTWLLSKVLSLATLHREYAALMALPYFDFQEMVLKARLSKTTLADEEEIRKTMFTYSVNEPQAKAILYALKAEGFALIQGPPGTGKTSTICGLVHAFLSRRPKPVTVIHAGRSTGPADREPVKKVLLCAPSNAAIDEIASRLKKGVSGAGRQATIPNVVRVGAVNSMNINVRDISLEYLIEQKLKANPELDRSRDAGGEVTRLRGELESVKHQRQQKFEEISTIRDNTVKTLSLEEDIRKLNKQKALLTHRIDKLKDKQKSDSRTLDATKRRFRTEVLLEADVICSTLSGAGYEYLEQLEFELIVIDEAAQAIELSSLIPLKYRSPRCVMVGDPQQLPPTVKSQEACNLGYNQSLFVRLQRQRPDAVHLLSIQYRMHPDISQVPSRLFYDGRLRDGPDMAVKTRRPWHTHEKFGTYRFFNVTAGREETGNIHSYVNRAECQVAVSLYRRLRREFSDFDSDFKVGVISMYRGQIMQLRRTFEQQFGAEISRTIDFNTVDGFQGQEKDIIILSCVRAGPGVQSVGFLRDFRRMNVALTRAKSSLFVLGHAPTLERSNDIWRGIVQDAKTRGCLVDVDVAYFTSPAAVTKPAPSIKTSKKSPTKESPLPPQLTTPREFKSLANDAQSCAPNAVEPSTRSTFTTTMKAGKSKLKDSSAGHKRPAPSDVSEKFERPVSDEGDPARLKIPPKKRPKPGPSLFIPKNKRPPQ</sequence>
<organism evidence="11 12">
    <name type="scientific">Laetiporus sulphureus 93-53</name>
    <dbReference type="NCBI Taxonomy" id="1314785"/>
    <lineage>
        <taxon>Eukaryota</taxon>
        <taxon>Fungi</taxon>
        <taxon>Dikarya</taxon>
        <taxon>Basidiomycota</taxon>
        <taxon>Agaricomycotina</taxon>
        <taxon>Agaricomycetes</taxon>
        <taxon>Polyporales</taxon>
        <taxon>Laetiporus</taxon>
    </lineage>
</organism>
<dbReference type="GO" id="GO:0005694">
    <property type="term" value="C:chromosome"/>
    <property type="evidence" value="ECO:0007669"/>
    <property type="project" value="UniProtKB-ARBA"/>
</dbReference>
<evidence type="ECO:0000256" key="2">
    <source>
        <dbReference type="ARBA" id="ARBA00022741"/>
    </source>
</evidence>
<dbReference type="SUPFAM" id="SSF52540">
    <property type="entry name" value="P-loop containing nucleoside triphosphate hydrolases"/>
    <property type="match status" value="1"/>
</dbReference>
<evidence type="ECO:0000256" key="6">
    <source>
        <dbReference type="SAM" id="MobiDB-lite"/>
    </source>
</evidence>
<keyword evidence="3" id="KW-0378">Hydrolase</keyword>
<feature type="compositionally biased region" description="Basic and acidic residues" evidence="6">
    <location>
        <begin position="1884"/>
        <end position="1900"/>
    </location>
</feature>
<dbReference type="InterPro" id="IPR024481">
    <property type="entry name" value="Helicase_Sen1_N"/>
</dbReference>
<dbReference type="CDD" id="cd18042">
    <property type="entry name" value="DEXXQc_SETX"/>
    <property type="match status" value="1"/>
</dbReference>
<dbReference type="InterPro" id="IPR041679">
    <property type="entry name" value="DNA2/NAM7-like_C"/>
</dbReference>
<feature type="region of interest" description="Disordered" evidence="6">
    <location>
        <begin position="855"/>
        <end position="875"/>
    </location>
</feature>
<dbReference type="InterPro" id="IPR045055">
    <property type="entry name" value="DNA2/NAM7-like"/>
</dbReference>
<dbReference type="RefSeq" id="XP_040769674.1">
    <property type="nucleotide sequence ID" value="XM_040906081.1"/>
</dbReference>
<evidence type="ECO:0000256" key="3">
    <source>
        <dbReference type="ARBA" id="ARBA00022801"/>
    </source>
</evidence>